<evidence type="ECO:0000313" key="2">
    <source>
        <dbReference type="Proteomes" id="UP000255326"/>
    </source>
</evidence>
<gene>
    <name evidence="1" type="ORF">DFR59_1186</name>
</gene>
<keyword evidence="2" id="KW-1185">Reference proteome</keyword>
<name>A0A370G5P4_9BACI</name>
<proteinExistence type="predicted"/>
<sequence length="67" mass="7948">MGTAVSRQYLEEVCVVCDERRAKGIHLYTSFICSECEEDMVRTDTRDPKYKYYIDRLKKITTPEIYS</sequence>
<dbReference type="Pfam" id="PF10764">
    <property type="entry name" value="Gin"/>
    <property type="match status" value="1"/>
</dbReference>
<comment type="caution">
    <text evidence="1">The sequence shown here is derived from an EMBL/GenBank/DDBJ whole genome shotgun (WGS) entry which is preliminary data.</text>
</comment>
<dbReference type="Proteomes" id="UP000255326">
    <property type="component" value="Unassembled WGS sequence"/>
</dbReference>
<dbReference type="EMBL" id="QQAY01000018">
    <property type="protein sequence ID" value="RDI38386.1"/>
    <property type="molecule type" value="Genomic_DNA"/>
</dbReference>
<reference evidence="1 2" key="1">
    <citation type="submission" date="2018-07" db="EMBL/GenBank/DDBJ databases">
        <title>Genomic Encyclopedia of Type Strains, Phase IV (KMG-IV): sequencing the most valuable type-strain genomes for metagenomic binning, comparative biology and taxonomic classification.</title>
        <authorList>
            <person name="Goeker M."/>
        </authorList>
    </citation>
    <scope>NUCLEOTIDE SEQUENCE [LARGE SCALE GENOMIC DNA]</scope>
    <source>
        <strain evidence="1 2">DSM 25281</strain>
    </source>
</reference>
<dbReference type="RefSeq" id="WP_425454727.1">
    <property type="nucleotide sequence ID" value="NZ_QQAY01000018.1"/>
</dbReference>
<dbReference type="InterPro" id="IPR019700">
    <property type="entry name" value="Sigma-G_inhibitor_Gin"/>
</dbReference>
<evidence type="ECO:0000313" key="1">
    <source>
        <dbReference type="EMBL" id="RDI38386.1"/>
    </source>
</evidence>
<accession>A0A370G5P4</accession>
<organism evidence="1 2">
    <name type="scientific">Falsibacillus pallidus</name>
    <dbReference type="NCBI Taxonomy" id="493781"/>
    <lineage>
        <taxon>Bacteria</taxon>
        <taxon>Bacillati</taxon>
        <taxon>Bacillota</taxon>
        <taxon>Bacilli</taxon>
        <taxon>Bacillales</taxon>
        <taxon>Bacillaceae</taxon>
        <taxon>Falsibacillus</taxon>
    </lineage>
</organism>
<dbReference type="AlphaFoldDB" id="A0A370G5P4"/>
<protein>
    <submittedName>
        <fullName evidence="1">Inhibitor of sigma-G Gin protein</fullName>
    </submittedName>
</protein>